<dbReference type="Pfam" id="PF11162">
    <property type="entry name" value="DUF2946"/>
    <property type="match status" value="1"/>
</dbReference>
<feature type="chain" id="PRO_5047425487" evidence="2">
    <location>
        <begin position="32"/>
        <end position="123"/>
    </location>
</feature>
<gene>
    <name evidence="3" type="ORF">F1609_15455</name>
</gene>
<dbReference type="Proteomes" id="UP000819052">
    <property type="component" value="Unassembled WGS sequence"/>
</dbReference>
<reference evidence="3 4" key="1">
    <citation type="submission" date="2019-09" db="EMBL/GenBank/DDBJ databases">
        <title>Taxonomy of Antarctic Massilia spp.: description of Massilia rubra sp. nov., Massilia aquatica sp. nov., Massilia mucilaginosa sp. nov., Massilia frigida sp. nov. isolated from streams, lakes and regoliths.</title>
        <authorList>
            <person name="Holochova P."/>
            <person name="Sedlacek I."/>
            <person name="Kralova S."/>
            <person name="Maslanova I."/>
            <person name="Busse H.-J."/>
            <person name="Stankova E."/>
            <person name="Vrbovska V."/>
            <person name="Kovarovic V."/>
            <person name="Bartak M."/>
            <person name="Svec P."/>
            <person name="Pantucek R."/>
        </authorList>
    </citation>
    <scope>NUCLEOTIDE SEQUENCE [LARGE SCALE GENOMIC DNA]</scope>
    <source>
        <strain evidence="3 4">CCM 8693</strain>
    </source>
</reference>
<proteinExistence type="predicted"/>
<comment type="caution">
    <text evidence="3">The sequence shown here is derived from an EMBL/GenBank/DDBJ whole genome shotgun (WGS) entry which is preliminary data.</text>
</comment>
<sequence length="123" mass="12379">MRVKRRASALASWMAMLAMLMAILAPALSHAFAGDATAAYLSADICRAGSAAAAADAAAPGSHEGKPKHCPYCHHGNGMLLLPPAPRALALAVADAPPAAQLPAAPKARSAWTPAQARGPPLA</sequence>
<evidence type="ECO:0000256" key="1">
    <source>
        <dbReference type="SAM" id="MobiDB-lite"/>
    </source>
</evidence>
<accession>A0ABX0M950</accession>
<protein>
    <submittedName>
        <fullName evidence="3">DUF2946 domain-containing protein</fullName>
    </submittedName>
</protein>
<evidence type="ECO:0000256" key="2">
    <source>
        <dbReference type="SAM" id="SignalP"/>
    </source>
</evidence>
<dbReference type="EMBL" id="VVIW01000008">
    <property type="protein sequence ID" value="NHZ41545.1"/>
    <property type="molecule type" value="Genomic_DNA"/>
</dbReference>
<feature type="signal peptide" evidence="2">
    <location>
        <begin position="1"/>
        <end position="31"/>
    </location>
</feature>
<evidence type="ECO:0000313" key="3">
    <source>
        <dbReference type="EMBL" id="NHZ41545.1"/>
    </source>
</evidence>
<feature type="region of interest" description="Disordered" evidence="1">
    <location>
        <begin position="103"/>
        <end position="123"/>
    </location>
</feature>
<dbReference type="InterPro" id="IPR021333">
    <property type="entry name" value="DUF2946"/>
</dbReference>
<organism evidence="3 4">
    <name type="scientific">Massilia aquatica</name>
    <dbReference type="NCBI Taxonomy" id="2609000"/>
    <lineage>
        <taxon>Bacteria</taxon>
        <taxon>Pseudomonadati</taxon>
        <taxon>Pseudomonadota</taxon>
        <taxon>Betaproteobacteria</taxon>
        <taxon>Burkholderiales</taxon>
        <taxon>Oxalobacteraceae</taxon>
        <taxon>Telluria group</taxon>
        <taxon>Massilia</taxon>
    </lineage>
</organism>
<name>A0ABX0M950_9BURK</name>
<keyword evidence="4" id="KW-1185">Reference proteome</keyword>
<dbReference type="RefSeq" id="WP_167077310.1">
    <property type="nucleotide sequence ID" value="NZ_VVIW01000008.1"/>
</dbReference>
<evidence type="ECO:0000313" key="4">
    <source>
        <dbReference type="Proteomes" id="UP000819052"/>
    </source>
</evidence>
<keyword evidence="2" id="KW-0732">Signal</keyword>